<dbReference type="Proteomes" id="UP001209803">
    <property type="component" value="Chromosome"/>
</dbReference>
<evidence type="ECO:0000313" key="3">
    <source>
        <dbReference type="Proteomes" id="UP001209803"/>
    </source>
</evidence>
<feature type="domain" description="DUF4240" evidence="1">
    <location>
        <begin position="214"/>
        <end position="313"/>
    </location>
</feature>
<sequence length="375" mass="43192">MTNEIVIAGDVMFRPRFDNVSRDCERLMERVVELTHQGQLQRQEGKSLFDLYIKDAERRLIDAFFARELFEEIETHYCYTFEIAFSWPHADMRSDLEKLISAGQGQRAIRIWRHYLALIKQHYWELIAARNRGFKKAPHLNESEAEQRVDWDRWTGRVPEYKADLLAMMDTAKECFERAGASPAQFERLASERDEVAAEERRGPSGKVDPRKIDEDVFWEIVGLADADGLGGQVEQLVERLAGFKATSIKSFDTLLQEKCALAYREDVWALAYLLNDGCSDDDFEGFRSWLLLQGRDVFEAVLTDPDAFPVSRFQGKAGSAMDLRMAPMQAFEMRQGKALSRKAVKVPNVDLVEFNDTELADRFPRVSSELARIR</sequence>
<dbReference type="InterPro" id="IPR025334">
    <property type="entry name" value="DUF4240"/>
</dbReference>
<gene>
    <name evidence="2" type="ORF">K1718_05115</name>
</gene>
<keyword evidence="3" id="KW-1185">Reference proteome</keyword>
<protein>
    <submittedName>
        <fullName evidence="2">DUF4240 domain-containing protein</fullName>
    </submittedName>
</protein>
<evidence type="ECO:0000259" key="1">
    <source>
        <dbReference type="Pfam" id="PF14024"/>
    </source>
</evidence>
<dbReference type="Pfam" id="PF14024">
    <property type="entry name" value="DUF4240"/>
    <property type="match status" value="1"/>
</dbReference>
<dbReference type="RefSeq" id="WP_265682810.1">
    <property type="nucleotide sequence ID" value="NZ_CP120863.1"/>
</dbReference>
<name>A0ABY8F878_9HYPH</name>
<dbReference type="EMBL" id="CP120863">
    <property type="protein sequence ID" value="WFE90729.1"/>
    <property type="molecule type" value="Genomic_DNA"/>
</dbReference>
<reference evidence="2 3" key="1">
    <citation type="submission" date="2023-03" db="EMBL/GenBank/DDBJ databases">
        <title>Roseibium porphyridii sp. nov. and Roseibium rhodosorbium sp. nov. isolated from marine algae, Porphyridium cruentum and Rhodosorus marinus, respectively.</title>
        <authorList>
            <person name="Lee M.W."/>
            <person name="Choi B.J."/>
            <person name="Lee J.K."/>
            <person name="Choi D.G."/>
            <person name="Baek J.H."/>
            <person name="Bayburt H."/>
            <person name="Kim J.M."/>
            <person name="Han D.M."/>
            <person name="Kim K.H."/>
            <person name="Jeon C.O."/>
        </authorList>
    </citation>
    <scope>NUCLEOTIDE SEQUENCE [LARGE SCALE GENOMIC DNA]</scope>
    <source>
        <strain evidence="2 3">KMA01</strain>
    </source>
</reference>
<organism evidence="2 3">
    <name type="scientific">Roseibium porphyridii</name>
    <dbReference type="NCBI Taxonomy" id="2866279"/>
    <lineage>
        <taxon>Bacteria</taxon>
        <taxon>Pseudomonadati</taxon>
        <taxon>Pseudomonadota</taxon>
        <taxon>Alphaproteobacteria</taxon>
        <taxon>Hyphomicrobiales</taxon>
        <taxon>Stappiaceae</taxon>
        <taxon>Roseibium</taxon>
    </lineage>
</organism>
<proteinExistence type="predicted"/>
<evidence type="ECO:0000313" key="2">
    <source>
        <dbReference type="EMBL" id="WFE90729.1"/>
    </source>
</evidence>
<accession>A0ABY8F878</accession>